<evidence type="ECO:0000313" key="2">
    <source>
        <dbReference type="EMBL" id="CAL5981171.1"/>
    </source>
</evidence>
<proteinExistence type="predicted"/>
<accession>A0ABP1H0N8</accession>
<dbReference type="EMBL" id="CAXDID020000013">
    <property type="protein sequence ID" value="CAL5981171.1"/>
    <property type="molecule type" value="Genomic_DNA"/>
</dbReference>
<keyword evidence="3" id="KW-1185">Reference proteome</keyword>
<reference evidence="2 3" key="1">
    <citation type="submission" date="2024-07" db="EMBL/GenBank/DDBJ databases">
        <authorList>
            <person name="Akdeniz Z."/>
        </authorList>
    </citation>
    <scope>NUCLEOTIDE SEQUENCE [LARGE SCALE GENOMIC DNA]</scope>
</reference>
<organism evidence="2 3">
    <name type="scientific">Hexamita inflata</name>
    <dbReference type="NCBI Taxonomy" id="28002"/>
    <lineage>
        <taxon>Eukaryota</taxon>
        <taxon>Metamonada</taxon>
        <taxon>Diplomonadida</taxon>
        <taxon>Hexamitidae</taxon>
        <taxon>Hexamitinae</taxon>
        <taxon>Hexamita</taxon>
    </lineage>
</organism>
<gene>
    <name evidence="2" type="ORF">HINF_LOCUS6522</name>
</gene>
<dbReference type="Proteomes" id="UP001642409">
    <property type="component" value="Unassembled WGS sequence"/>
</dbReference>
<protein>
    <submittedName>
        <fullName evidence="2">Uncharacterized protein</fullName>
    </submittedName>
</protein>
<evidence type="ECO:0000313" key="3">
    <source>
        <dbReference type="Proteomes" id="UP001642409"/>
    </source>
</evidence>
<sequence length="536" mass="61077">MFFVITFQLNCFTDNTAVVLSKQYKSALFTAQLLMDDTKSFEVCQSMFGHSYNIQLIFGSFVYEYPSSLVMFGNLSLAFPCTDTINNCDVAFAATQVSFKIVFPETDILVEDAISVFKIDLYNRLDCLQDTKIIYDQAKQEMQISAVTGNCKVQIRQNTDATIKILVYPDLIIQKNISLSSVTQISDIFANLIINCDNDFVGTEQRICHRMFQQFVESFNNKAELTLSLPAIIPDGSAVYSRESEFQLFAPIKAISSNFVNNYDCYTSNQQAVLFTNKIRLTYEINTSAVYCSKPFEQFIGDSDKQIRTVRVTDIDGTFVEFKAVSYSKTLLVTRIWMECAFDLLGEQQCQDNIQRVLKMKEPHGIISREFLKGDTLVKQVQNTIVVRGTRHASSTVSLNQSHVCFSTSNSGVKNQFYQVKIDFMIGTPRYLPIQHTQVMSLYGQILYPGIQNTINSNGIYCFQISLTSQQKQFYNMMMQNTSQVTGIVNFMSDIPIDKIKIQLISDHIDYMYVLSATLVLSSVVWYILQQRLKIQ</sequence>
<keyword evidence="1" id="KW-0812">Transmembrane</keyword>
<evidence type="ECO:0000256" key="1">
    <source>
        <dbReference type="SAM" id="Phobius"/>
    </source>
</evidence>
<keyword evidence="1" id="KW-1133">Transmembrane helix</keyword>
<name>A0ABP1H0N8_9EUKA</name>
<comment type="caution">
    <text evidence="2">The sequence shown here is derived from an EMBL/GenBank/DDBJ whole genome shotgun (WGS) entry which is preliminary data.</text>
</comment>
<keyword evidence="1" id="KW-0472">Membrane</keyword>
<feature type="transmembrane region" description="Helical" evidence="1">
    <location>
        <begin position="511"/>
        <end position="529"/>
    </location>
</feature>